<feature type="domain" description="Alpha-D-phosphohexomutase C-terminal" evidence="8">
    <location>
        <begin position="451"/>
        <end position="473"/>
    </location>
</feature>
<dbReference type="PANTHER" id="PTHR45745">
    <property type="entry name" value="PHOSPHOMANNOMUTASE 45A"/>
    <property type="match status" value="1"/>
</dbReference>
<feature type="domain" description="Alpha-D-phosphohexomutase alpha/beta/alpha" evidence="9">
    <location>
        <begin position="2"/>
        <end position="135"/>
    </location>
</feature>
<dbReference type="InterPro" id="IPR036900">
    <property type="entry name" value="A-D-PHexomutase_C_sf"/>
</dbReference>
<dbReference type="Pfam" id="PF02880">
    <property type="entry name" value="PGM_PMM_III"/>
    <property type="match status" value="1"/>
</dbReference>
<dbReference type="Gene3D" id="3.30.310.50">
    <property type="entry name" value="Alpha-D-phosphohexomutase, C-terminal domain"/>
    <property type="match status" value="1"/>
</dbReference>
<dbReference type="Pfam" id="PF02879">
    <property type="entry name" value="PGM_PMM_II"/>
    <property type="match status" value="1"/>
</dbReference>
<dbReference type="GO" id="GO:0000287">
    <property type="term" value="F:magnesium ion binding"/>
    <property type="evidence" value="ECO:0007669"/>
    <property type="project" value="InterPro"/>
</dbReference>
<dbReference type="Gene3D" id="3.40.120.10">
    <property type="entry name" value="Alpha-D-Glucose-1,6-Bisphosphate, subunit A, domain 3"/>
    <property type="match status" value="3"/>
</dbReference>
<reference evidence="12" key="2">
    <citation type="submission" date="2020-02" db="EMBL/GenBank/DDBJ databases">
        <authorList>
            <person name="Matsumoto Y."/>
            <person name="Motooka D."/>
            <person name="Nakamura S."/>
        </authorList>
    </citation>
    <scope>NUCLEOTIDE SEQUENCE</scope>
    <source>
        <strain evidence="12">JCM 13671</strain>
    </source>
</reference>
<dbReference type="InterPro" id="IPR016055">
    <property type="entry name" value="A-D-PHexomutase_a/b/a-I/II/III"/>
</dbReference>
<proteinExistence type="inferred from homology"/>
<dbReference type="AlphaFoldDB" id="A0A7I7Y009"/>
<comment type="similarity">
    <text evidence="2 7">Belongs to the phosphohexose mutase family.</text>
</comment>
<dbReference type="GO" id="GO:0006166">
    <property type="term" value="P:purine ribonucleoside salvage"/>
    <property type="evidence" value="ECO:0007669"/>
    <property type="project" value="TreeGrafter"/>
</dbReference>
<feature type="domain" description="Alpha-D-phosphohexomutase alpha/beta/alpha" evidence="11">
    <location>
        <begin position="268"/>
        <end position="373"/>
    </location>
</feature>
<evidence type="ECO:0000259" key="9">
    <source>
        <dbReference type="Pfam" id="PF02878"/>
    </source>
</evidence>
<dbReference type="SUPFAM" id="SSF53738">
    <property type="entry name" value="Phosphoglucomutase, first 3 domains"/>
    <property type="match status" value="3"/>
</dbReference>
<dbReference type="Pfam" id="PF02878">
    <property type="entry name" value="PGM_PMM_I"/>
    <property type="match status" value="1"/>
</dbReference>
<dbReference type="PANTHER" id="PTHR45745:SF1">
    <property type="entry name" value="PHOSPHOGLUCOMUTASE 2B-RELATED"/>
    <property type="match status" value="1"/>
</dbReference>
<evidence type="ECO:0000256" key="1">
    <source>
        <dbReference type="ARBA" id="ARBA00001946"/>
    </source>
</evidence>
<dbReference type="InterPro" id="IPR005844">
    <property type="entry name" value="A-D-PHexomutase_a/b/a-I"/>
</dbReference>
<sequence length="508" mass="52654">MLTFGTAGLRGPMQAGPDGMNVATVTTATWAVAKVLKDRCLGGSTVVVGRDARHHSAEFALATAEVFAAQGFSIVLLPDPLPTPVLAFAVRRLGAACGVQITASHNPAADNGYKVYFDGGVQIVSPTDREIEAAIGVAPPVADIPRVEVSPTDTELVEHYIERAASVAQHHGGLRIALTALHGVGGGTALAALHRAGFDDVHLVAEQFNPDPDFPTVAFPNPEEPGACDALLALAETVGADLAIALDPDADRCALGVPTADGWRMLSGDETGWLLGDHILSALGADEAPSSLVASTVVSSRLLAAIAADHGATHVETLTGFKWLARADAGGSGQRLVYAYEEAIGHCVDPEAVRDKDGISAAVLACAMVSELKAQNRSVPGELDRLARRHGVHVTSAVSLRVTDAPGAMSRLRGGPPAELAGITVACTDLAQLRGNRRTDALVFTGAADEATVRMVVRPSGTEPKLKFYFEVACPPADDVAAARAVAGARCDMLLAQARELGEALLRD</sequence>
<dbReference type="OrthoDB" id="9806956at2"/>
<protein>
    <submittedName>
        <fullName evidence="12">Phosphomannomutase</fullName>
    </submittedName>
</protein>
<dbReference type="PRINTS" id="PR00509">
    <property type="entry name" value="PGMPMM"/>
</dbReference>
<evidence type="ECO:0000313" key="12">
    <source>
        <dbReference type="EMBL" id="BBZ34965.1"/>
    </source>
</evidence>
<evidence type="ECO:0000256" key="6">
    <source>
        <dbReference type="ARBA" id="ARBA00023235"/>
    </source>
</evidence>
<dbReference type="InterPro" id="IPR005841">
    <property type="entry name" value="Alpha-D-phosphohexomutase_SF"/>
</dbReference>
<evidence type="ECO:0000259" key="11">
    <source>
        <dbReference type="Pfam" id="PF02880"/>
    </source>
</evidence>
<dbReference type="EMBL" id="AP022612">
    <property type="protein sequence ID" value="BBZ34965.1"/>
    <property type="molecule type" value="Genomic_DNA"/>
</dbReference>
<dbReference type="CDD" id="cd05799">
    <property type="entry name" value="PGM2"/>
    <property type="match status" value="1"/>
</dbReference>
<dbReference type="GO" id="GO:0005975">
    <property type="term" value="P:carbohydrate metabolic process"/>
    <property type="evidence" value="ECO:0007669"/>
    <property type="project" value="InterPro"/>
</dbReference>
<organism evidence="12 13">
    <name type="scientific">Mycolicibacterium confluentis</name>
    <dbReference type="NCBI Taxonomy" id="28047"/>
    <lineage>
        <taxon>Bacteria</taxon>
        <taxon>Bacillati</taxon>
        <taxon>Actinomycetota</taxon>
        <taxon>Actinomycetes</taxon>
        <taxon>Mycobacteriales</taxon>
        <taxon>Mycobacteriaceae</taxon>
        <taxon>Mycolicibacterium</taxon>
    </lineage>
</organism>
<gene>
    <name evidence="12" type="ORF">MCNF_35700</name>
</gene>
<dbReference type="Proteomes" id="UP000466931">
    <property type="component" value="Chromosome"/>
</dbReference>
<reference evidence="12" key="1">
    <citation type="journal article" date="2019" name="Emerg. Microbes Infect.">
        <title>Comprehensive subspecies identification of 175 nontuberculous mycobacteria species based on 7547 genomic profiles.</title>
        <authorList>
            <person name="Matsumoto Y."/>
            <person name="Kinjo T."/>
            <person name="Motooka D."/>
            <person name="Nabeya D."/>
            <person name="Jung N."/>
            <person name="Uechi K."/>
            <person name="Horii T."/>
            <person name="Iida T."/>
            <person name="Fujita J."/>
            <person name="Nakamura S."/>
        </authorList>
    </citation>
    <scope>NUCLEOTIDE SEQUENCE [LARGE SCALE GENOMIC DNA]</scope>
    <source>
        <strain evidence="12">JCM 13671</strain>
    </source>
</reference>
<evidence type="ECO:0000256" key="5">
    <source>
        <dbReference type="ARBA" id="ARBA00022842"/>
    </source>
</evidence>
<name>A0A7I7Y009_9MYCO</name>
<keyword evidence="4 7" id="KW-0479">Metal-binding</keyword>
<keyword evidence="3" id="KW-0597">Phosphoprotein</keyword>
<feature type="domain" description="Alpha-D-phosphohexomutase alpha/beta/alpha" evidence="10">
    <location>
        <begin position="158"/>
        <end position="255"/>
    </location>
</feature>
<evidence type="ECO:0000259" key="8">
    <source>
        <dbReference type="Pfam" id="PF00408"/>
    </source>
</evidence>
<evidence type="ECO:0000259" key="10">
    <source>
        <dbReference type="Pfam" id="PF02879"/>
    </source>
</evidence>
<dbReference type="Pfam" id="PF00408">
    <property type="entry name" value="PGM_PMM_IV"/>
    <property type="match status" value="1"/>
</dbReference>
<dbReference type="InterPro" id="IPR005843">
    <property type="entry name" value="A-D-PHexomutase_C"/>
</dbReference>
<evidence type="ECO:0000313" key="13">
    <source>
        <dbReference type="Proteomes" id="UP000466931"/>
    </source>
</evidence>
<dbReference type="InterPro" id="IPR005845">
    <property type="entry name" value="A-D-PHexomutase_a/b/a-II"/>
</dbReference>
<evidence type="ECO:0000256" key="4">
    <source>
        <dbReference type="ARBA" id="ARBA00022723"/>
    </source>
</evidence>
<dbReference type="SUPFAM" id="SSF55957">
    <property type="entry name" value="Phosphoglucomutase, C-terminal domain"/>
    <property type="match status" value="1"/>
</dbReference>
<evidence type="ECO:0000256" key="7">
    <source>
        <dbReference type="RuleBase" id="RU004326"/>
    </source>
</evidence>
<evidence type="ECO:0000256" key="3">
    <source>
        <dbReference type="ARBA" id="ARBA00022553"/>
    </source>
</evidence>
<dbReference type="InterPro" id="IPR016066">
    <property type="entry name" value="A-D-PHexomutase_CS"/>
</dbReference>
<keyword evidence="5 7" id="KW-0460">Magnesium</keyword>
<dbReference type="PROSITE" id="PS00710">
    <property type="entry name" value="PGM_PMM"/>
    <property type="match status" value="1"/>
</dbReference>
<dbReference type="GO" id="GO:0008973">
    <property type="term" value="F:phosphopentomutase activity"/>
    <property type="evidence" value="ECO:0007669"/>
    <property type="project" value="TreeGrafter"/>
</dbReference>
<keyword evidence="13" id="KW-1185">Reference proteome</keyword>
<dbReference type="RefSeq" id="WP_085149121.1">
    <property type="nucleotide sequence ID" value="NZ_AP022612.1"/>
</dbReference>
<dbReference type="InterPro" id="IPR005846">
    <property type="entry name" value="A-D-PHexomutase_a/b/a-III"/>
</dbReference>
<accession>A0A7I7Y009</accession>
<comment type="cofactor">
    <cofactor evidence="1">
        <name>Mg(2+)</name>
        <dbReference type="ChEBI" id="CHEBI:18420"/>
    </cofactor>
</comment>
<evidence type="ECO:0000256" key="2">
    <source>
        <dbReference type="ARBA" id="ARBA00010231"/>
    </source>
</evidence>
<keyword evidence="6" id="KW-0413">Isomerase</keyword>